<dbReference type="Pfam" id="PF18962">
    <property type="entry name" value="Por_Secre_tail"/>
    <property type="match status" value="1"/>
</dbReference>
<proteinExistence type="predicted"/>
<gene>
    <name evidence="2" type="ORF">S12H4_45980</name>
</gene>
<evidence type="ECO:0000313" key="2">
    <source>
        <dbReference type="EMBL" id="GAJ13457.1"/>
    </source>
</evidence>
<dbReference type="AlphaFoldDB" id="X1V9X6"/>
<name>X1V9X6_9ZZZZ</name>
<evidence type="ECO:0000259" key="1">
    <source>
        <dbReference type="Pfam" id="PF18962"/>
    </source>
</evidence>
<dbReference type="EMBL" id="BARW01028485">
    <property type="protein sequence ID" value="GAJ13457.1"/>
    <property type="molecule type" value="Genomic_DNA"/>
</dbReference>
<organism evidence="2">
    <name type="scientific">marine sediment metagenome</name>
    <dbReference type="NCBI Taxonomy" id="412755"/>
    <lineage>
        <taxon>unclassified sequences</taxon>
        <taxon>metagenomes</taxon>
        <taxon>ecological metagenomes</taxon>
    </lineage>
</organism>
<feature type="domain" description="Secretion system C-terminal sorting" evidence="1">
    <location>
        <begin position="56"/>
        <end position="130"/>
    </location>
</feature>
<sequence>GPTLSLLNPIRNNTLPEYWATSGEHGTPGEINDVYSGVDEDAETDVPIAFSLGQNYPNPFNSVTTIPFSIPISGRVTIEIYSILGQRVVKILDDNMTSGQYNVVFKADNLASGLYIYTIKAGKNKKAKQMVFIK</sequence>
<dbReference type="InterPro" id="IPR026444">
    <property type="entry name" value="Secre_tail"/>
</dbReference>
<reference evidence="2" key="1">
    <citation type="journal article" date="2014" name="Front. Microbiol.">
        <title>High frequency of phylogenetically diverse reductive dehalogenase-homologous genes in deep subseafloor sedimentary metagenomes.</title>
        <authorList>
            <person name="Kawai M."/>
            <person name="Futagami T."/>
            <person name="Toyoda A."/>
            <person name="Takaki Y."/>
            <person name="Nishi S."/>
            <person name="Hori S."/>
            <person name="Arai W."/>
            <person name="Tsubouchi T."/>
            <person name="Morono Y."/>
            <person name="Uchiyama I."/>
            <person name="Ito T."/>
            <person name="Fujiyama A."/>
            <person name="Inagaki F."/>
            <person name="Takami H."/>
        </authorList>
    </citation>
    <scope>NUCLEOTIDE SEQUENCE</scope>
    <source>
        <strain evidence="2">Expedition CK06-06</strain>
    </source>
</reference>
<dbReference type="NCBIfam" id="TIGR04183">
    <property type="entry name" value="Por_Secre_tail"/>
    <property type="match status" value="1"/>
</dbReference>
<dbReference type="Gene3D" id="2.60.40.4070">
    <property type="match status" value="1"/>
</dbReference>
<comment type="caution">
    <text evidence="2">The sequence shown here is derived from an EMBL/GenBank/DDBJ whole genome shotgun (WGS) entry which is preliminary data.</text>
</comment>
<accession>X1V9X6</accession>
<feature type="non-terminal residue" evidence="2">
    <location>
        <position position="1"/>
    </location>
</feature>
<protein>
    <recommendedName>
        <fullName evidence="1">Secretion system C-terminal sorting domain-containing protein</fullName>
    </recommendedName>
</protein>